<protein>
    <submittedName>
        <fullName evidence="1">Uncharacterized protein</fullName>
    </submittedName>
</protein>
<dbReference type="AlphaFoldDB" id="A0A101M5G5"/>
<sequence length="71" mass="8067">MHAQPKLLLKRSTPNSQGRRLSLWLNPYVLAHAHATYLASLQGTSLIPLYPRRNNGLGHFESLKQLIMPSY</sequence>
<evidence type="ECO:0000313" key="1">
    <source>
        <dbReference type="EMBL" id="KUM51446.1"/>
    </source>
</evidence>
<reference evidence="1" key="1">
    <citation type="journal article" date="2015" name="Genome Biol. Evol.">
        <title>Organellar Genomes of White Spruce (Picea glauca): Assembly and Annotation.</title>
        <authorList>
            <person name="Jackman S.D."/>
            <person name="Warren R.L."/>
            <person name="Gibb E.A."/>
            <person name="Vandervalk B.P."/>
            <person name="Mohamadi H."/>
            <person name="Chu J."/>
            <person name="Raymond A."/>
            <person name="Pleasance S."/>
            <person name="Coope R."/>
            <person name="Wildung M.R."/>
            <person name="Ritland C.E."/>
            <person name="Bousquet J."/>
            <person name="Jones S.J."/>
            <person name="Bohlmann J."/>
            <person name="Birol I."/>
        </authorList>
    </citation>
    <scope>NUCLEOTIDE SEQUENCE [LARGE SCALE GENOMIC DNA]</scope>
    <source>
        <tissue evidence="1">Flushing bud</tissue>
    </source>
</reference>
<dbReference type="EMBL" id="LKAM01000001">
    <property type="protein sequence ID" value="KUM51446.1"/>
    <property type="molecule type" value="Genomic_DNA"/>
</dbReference>
<keyword evidence="1" id="KW-0496">Mitochondrion</keyword>
<geneLocation type="mitochondrion" evidence="1"/>
<name>A0A101M5G5_PICGL</name>
<gene>
    <name evidence="1" type="ORF">ABT39_MTgene1294</name>
</gene>
<accession>A0A101M5G5</accession>
<proteinExistence type="predicted"/>
<comment type="caution">
    <text evidence="1">The sequence shown here is derived from an EMBL/GenBank/DDBJ whole genome shotgun (WGS) entry which is preliminary data.</text>
</comment>
<organism evidence="1">
    <name type="scientific">Picea glauca</name>
    <name type="common">White spruce</name>
    <name type="synonym">Pinus glauca</name>
    <dbReference type="NCBI Taxonomy" id="3330"/>
    <lineage>
        <taxon>Eukaryota</taxon>
        <taxon>Viridiplantae</taxon>
        <taxon>Streptophyta</taxon>
        <taxon>Embryophyta</taxon>
        <taxon>Tracheophyta</taxon>
        <taxon>Spermatophyta</taxon>
        <taxon>Pinopsida</taxon>
        <taxon>Pinidae</taxon>
        <taxon>Conifers I</taxon>
        <taxon>Pinales</taxon>
        <taxon>Pinaceae</taxon>
        <taxon>Picea</taxon>
    </lineage>
</organism>